<name>A0AAD1XNC9_EUPCR</name>
<evidence type="ECO:0000256" key="5">
    <source>
        <dbReference type="ARBA" id="ARBA00022777"/>
    </source>
</evidence>
<feature type="binding site" evidence="7">
    <location>
        <position position="41"/>
    </location>
    <ligand>
        <name>ATP</name>
        <dbReference type="ChEBI" id="CHEBI:30616"/>
    </ligand>
</feature>
<dbReference type="AlphaFoldDB" id="A0AAD1XNC9"/>
<dbReference type="Proteomes" id="UP001295684">
    <property type="component" value="Unassembled WGS sequence"/>
</dbReference>
<evidence type="ECO:0000256" key="7">
    <source>
        <dbReference type="PROSITE-ProRule" id="PRU10141"/>
    </source>
</evidence>
<evidence type="ECO:0000313" key="10">
    <source>
        <dbReference type="EMBL" id="CAI2375797.1"/>
    </source>
</evidence>
<comment type="subunit">
    <text evidence="1">Monomer.</text>
</comment>
<dbReference type="PROSITE" id="PS00108">
    <property type="entry name" value="PROTEIN_KINASE_ST"/>
    <property type="match status" value="1"/>
</dbReference>
<dbReference type="InterPro" id="IPR000719">
    <property type="entry name" value="Prot_kinase_dom"/>
</dbReference>
<dbReference type="FunFam" id="3.30.200.20:FF:000042">
    <property type="entry name" value="Aurora kinase A"/>
    <property type="match status" value="1"/>
</dbReference>
<dbReference type="PROSITE" id="PS00107">
    <property type="entry name" value="PROTEIN_KINASE_ATP"/>
    <property type="match status" value="1"/>
</dbReference>
<dbReference type="SUPFAM" id="SSF56112">
    <property type="entry name" value="Protein kinase-like (PK-like)"/>
    <property type="match status" value="1"/>
</dbReference>
<evidence type="ECO:0000313" key="11">
    <source>
        <dbReference type="Proteomes" id="UP001295684"/>
    </source>
</evidence>
<organism evidence="10 11">
    <name type="scientific">Euplotes crassus</name>
    <dbReference type="NCBI Taxonomy" id="5936"/>
    <lineage>
        <taxon>Eukaryota</taxon>
        <taxon>Sar</taxon>
        <taxon>Alveolata</taxon>
        <taxon>Ciliophora</taxon>
        <taxon>Intramacronucleata</taxon>
        <taxon>Spirotrichea</taxon>
        <taxon>Hypotrichia</taxon>
        <taxon>Euplotida</taxon>
        <taxon>Euplotidae</taxon>
        <taxon>Moneuplotes</taxon>
    </lineage>
</organism>
<keyword evidence="2 8" id="KW-0723">Serine/threonine-protein kinase</keyword>
<dbReference type="Gene3D" id="1.10.510.10">
    <property type="entry name" value="Transferase(Phosphotransferase) domain 1"/>
    <property type="match status" value="1"/>
</dbReference>
<comment type="caution">
    <text evidence="10">The sequence shown here is derived from an EMBL/GenBank/DDBJ whole genome shotgun (WGS) entry which is preliminary data.</text>
</comment>
<feature type="domain" description="Protein kinase" evidence="9">
    <location>
        <begin position="12"/>
        <end position="258"/>
    </location>
</feature>
<gene>
    <name evidence="10" type="ORF">ECRASSUSDP1_LOCUS17162</name>
</gene>
<dbReference type="Pfam" id="PF00069">
    <property type="entry name" value="Pkinase"/>
    <property type="match status" value="1"/>
</dbReference>
<evidence type="ECO:0000256" key="4">
    <source>
        <dbReference type="ARBA" id="ARBA00022741"/>
    </source>
</evidence>
<evidence type="ECO:0000256" key="8">
    <source>
        <dbReference type="RuleBase" id="RU000304"/>
    </source>
</evidence>
<evidence type="ECO:0000259" key="9">
    <source>
        <dbReference type="PROSITE" id="PS50011"/>
    </source>
</evidence>
<evidence type="ECO:0000256" key="2">
    <source>
        <dbReference type="ARBA" id="ARBA00022527"/>
    </source>
</evidence>
<keyword evidence="11" id="KW-1185">Reference proteome</keyword>
<dbReference type="EMBL" id="CAMPGE010017302">
    <property type="protein sequence ID" value="CAI2375797.1"/>
    <property type="molecule type" value="Genomic_DNA"/>
</dbReference>
<reference evidence="10" key="1">
    <citation type="submission" date="2023-07" db="EMBL/GenBank/DDBJ databases">
        <authorList>
            <consortium name="AG Swart"/>
            <person name="Singh M."/>
            <person name="Singh A."/>
            <person name="Seah K."/>
            <person name="Emmerich C."/>
        </authorList>
    </citation>
    <scope>NUCLEOTIDE SEQUENCE</scope>
    <source>
        <strain evidence="10">DP1</strain>
    </source>
</reference>
<evidence type="ECO:0000256" key="1">
    <source>
        <dbReference type="ARBA" id="ARBA00011245"/>
    </source>
</evidence>
<keyword evidence="5" id="KW-0418">Kinase</keyword>
<dbReference type="PANTHER" id="PTHR24353">
    <property type="entry name" value="CYCLIC NUCLEOTIDE-DEPENDENT PROTEIN KINASE"/>
    <property type="match status" value="1"/>
</dbReference>
<dbReference type="InterPro" id="IPR017441">
    <property type="entry name" value="Protein_kinase_ATP_BS"/>
</dbReference>
<keyword evidence="6 7" id="KW-0067">ATP-binding</keyword>
<accession>A0AAD1XNC9</accession>
<dbReference type="GO" id="GO:0005524">
    <property type="term" value="F:ATP binding"/>
    <property type="evidence" value="ECO:0007669"/>
    <property type="project" value="UniProtKB-UniRule"/>
</dbReference>
<dbReference type="PANTHER" id="PTHR24353:SF37">
    <property type="entry name" value="CAMP-DEPENDENT PROTEIN KINASE CATALYTIC SUBUNIT PRKX"/>
    <property type="match status" value="1"/>
</dbReference>
<dbReference type="InterPro" id="IPR008271">
    <property type="entry name" value="Ser/Thr_kinase_AS"/>
</dbReference>
<evidence type="ECO:0000256" key="6">
    <source>
        <dbReference type="ARBA" id="ARBA00022840"/>
    </source>
</evidence>
<keyword evidence="3" id="KW-0808">Transferase</keyword>
<protein>
    <recommendedName>
        <fullName evidence="9">Protein kinase domain-containing protein</fullName>
    </recommendedName>
</protein>
<dbReference type="FunFam" id="1.10.510.10:FF:000571">
    <property type="entry name" value="Maternal embryonic leucine zipper kinase"/>
    <property type="match status" value="1"/>
</dbReference>
<evidence type="ECO:0000256" key="3">
    <source>
        <dbReference type="ARBA" id="ARBA00022679"/>
    </source>
</evidence>
<proteinExistence type="inferred from homology"/>
<keyword evidence="4 7" id="KW-0547">Nucleotide-binding</keyword>
<dbReference type="Gene3D" id="3.30.200.20">
    <property type="entry name" value="Phosphorylase Kinase, domain 1"/>
    <property type="match status" value="1"/>
</dbReference>
<sequence length="312" mass="36600">MAFYSSAITENFDIGETLGVGSYGRVRMVREKHTGEIYALKILKKAEVISLKQHQHAIDELSIMRHIDNPLLISFRGDAYDSRYIYILMEFIQGGELSTWIKRLEYFSAEETRFYAGQVVLMFEYLHSKNIIYRDLKPENLLVDQDGYLKLVDFGFAKVCYDRTYTCCGSPEKRGHGKPVDWWTLGILMYEMHAGITPFFDFDPMIMYKKILNGKVSFPSKFDKKLKSLIKKLLTYDPTKRYGLTKSGELDIKSHNLFGEDWNWTDLEDRIMPAYIKLEFQSRDEISYFHQYPDSPEPAEEVPEKDDPFLIW</sequence>
<dbReference type="GO" id="GO:0005952">
    <property type="term" value="C:cAMP-dependent protein kinase complex"/>
    <property type="evidence" value="ECO:0007669"/>
    <property type="project" value="TreeGrafter"/>
</dbReference>
<dbReference type="GO" id="GO:0004691">
    <property type="term" value="F:cAMP-dependent protein kinase activity"/>
    <property type="evidence" value="ECO:0007669"/>
    <property type="project" value="TreeGrafter"/>
</dbReference>
<dbReference type="SMART" id="SM00220">
    <property type="entry name" value="S_TKc"/>
    <property type="match status" value="1"/>
</dbReference>
<comment type="similarity">
    <text evidence="8">Belongs to the protein kinase superfamily.</text>
</comment>
<dbReference type="InterPro" id="IPR011009">
    <property type="entry name" value="Kinase-like_dom_sf"/>
</dbReference>
<dbReference type="PROSITE" id="PS50011">
    <property type="entry name" value="PROTEIN_KINASE_DOM"/>
    <property type="match status" value="1"/>
</dbReference>